<dbReference type="RefSeq" id="WP_189030296.1">
    <property type="nucleotide sequence ID" value="NZ_BMKR01000032.1"/>
</dbReference>
<organism evidence="1 2">
    <name type="scientific">Paenibacillus albidus</name>
    <dbReference type="NCBI Taxonomy" id="2041023"/>
    <lineage>
        <taxon>Bacteria</taxon>
        <taxon>Bacillati</taxon>
        <taxon>Bacillota</taxon>
        <taxon>Bacilli</taxon>
        <taxon>Bacillales</taxon>
        <taxon>Paenibacillaceae</taxon>
        <taxon>Paenibacillus</taxon>
    </lineage>
</organism>
<protein>
    <submittedName>
        <fullName evidence="1">Uncharacterized protein</fullName>
    </submittedName>
</protein>
<keyword evidence="2" id="KW-1185">Reference proteome</keyword>
<evidence type="ECO:0000313" key="2">
    <source>
        <dbReference type="Proteomes" id="UP000637643"/>
    </source>
</evidence>
<reference evidence="1" key="2">
    <citation type="submission" date="2020-09" db="EMBL/GenBank/DDBJ databases">
        <authorList>
            <person name="Sun Q."/>
            <person name="Zhou Y."/>
        </authorList>
    </citation>
    <scope>NUCLEOTIDE SEQUENCE</scope>
    <source>
        <strain evidence="1">CGMCC 1.16134</strain>
    </source>
</reference>
<proteinExistence type="predicted"/>
<sequence length="197" mass="22860">MKETNEPQVLREQMQLLLQKAGWYPGRHVDLSGYKRRCEQQGVELFPAAQAFLEEFSGIDNEVHFKYYTDHEEAQEMETGWHEYDFNFEPDAVERFHCKAELEIIIRHAQEDCYCLGLSGYYYPAVTAIGRSGKLYLLHDYNPQVLVFDSLQASMSHELGHLQLVESSLYGENRLLLPTVAGLKWLPENVPNPFVEE</sequence>
<gene>
    <name evidence="1" type="ORF">GCM10010912_53330</name>
</gene>
<reference evidence="1" key="1">
    <citation type="journal article" date="2014" name="Int. J. Syst. Evol. Microbiol.">
        <title>Complete genome sequence of Corynebacterium casei LMG S-19264T (=DSM 44701T), isolated from a smear-ripened cheese.</title>
        <authorList>
            <consortium name="US DOE Joint Genome Institute (JGI-PGF)"/>
            <person name="Walter F."/>
            <person name="Albersmeier A."/>
            <person name="Kalinowski J."/>
            <person name="Ruckert C."/>
        </authorList>
    </citation>
    <scope>NUCLEOTIDE SEQUENCE</scope>
    <source>
        <strain evidence="1">CGMCC 1.16134</strain>
    </source>
</reference>
<comment type="caution">
    <text evidence="1">The sequence shown here is derived from an EMBL/GenBank/DDBJ whole genome shotgun (WGS) entry which is preliminary data.</text>
</comment>
<dbReference type="InterPro" id="IPR025850">
    <property type="entry name" value="SUKH-3"/>
</dbReference>
<dbReference type="AlphaFoldDB" id="A0A917CXQ0"/>
<dbReference type="EMBL" id="BMKR01000032">
    <property type="protein sequence ID" value="GGG01829.1"/>
    <property type="molecule type" value="Genomic_DNA"/>
</dbReference>
<name>A0A917CXQ0_9BACL</name>
<evidence type="ECO:0000313" key="1">
    <source>
        <dbReference type="EMBL" id="GGG01829.1"/>
    </source>
</evidence>
<dbReference type="Proteomes" id="UP000637643">
    <property type="component" value="Unassembled WGS sequence"/>
</dbReference>
<accession>A0A917CXQ0</accession>
<dbReference type="Pfam" id="PF14433">
    <property type="entry name" value="SUKH-3"/>
    <property type="match status" value="1"/>
</dbReference>